<feature type="transmembrane region" description="Helical" evidence="6">
    <location>
        <begin position="33"/>
        <end position="51"/>
    </location>
</feature>
<dbReference type="InterPro" id="IPR019547">
    <property type="entry name" value="Lipid_desat"/>
</dbReference>
<comment type="similarity">
    <text evidence="2">Belongs to the fatty acid desaturase CarF family.</text>
</comment>
<evidence type="ECO:0000313" key="10">
    <source>
        <dbReference type="Proteomes" id="UP000284605"/>
    </source>
</evidence>
<feature type="chain" id="PRO_5019038449" evidence="7">
    <location>
        <begin position="24"/>
        <end position="242"/>
    </location>
</feature>
<evidence type="ECO:0000259" key="8">
    <source>
        <dbReference type="Pfam" id="PF10520"/>
    </source>
</evidence>
<feature type="domain" description="Lipid desaturase" evidence="8">
    <location>
        <begin position="94"/>
        <end position="218"/>
    </location>
</feature>
<evidence type="ECO:0000256" key="2">
    <source>
        <dbReference type="ARBA" id="ARBA00007620"/>
    </source>
</evidence>
<comment type="subcellular location">
    <subcellularLocation>
        <location evidence="1">Membrane</location>
        <topology evidence="1">Multi-pass membrane protein</topology>
    </subcellularLocation>
</comment>
<evidence type="ECO:0000256" key="3">
    <source>
        <dbReference type="ARBA" id="ARBA00022692"/>
    </source>
</evidence>
<keyword evidence="5 6" id="KW-0472">Membrane</keyword>
<feature type="signal peptide" evidence="7">
    <location>
        <begin position="1"/>
        <end position="23"/>
    </location>
</feature>
<keyword evidence="7" id="KW-0732">Signal</keyword>
<dbReference type="RefSeq" id="WP_119779136.1">
    <property type="nucleotide sequence ID" value="NZ_QYUK01000011.1"/>
</dbReference>
<evidence type="ECO:0000256" key="1">
    <source>
        <dbReference type="ARBA" id="ARBA00004141"/>
    </source>
</evidence>
<evidence type="ECO:0000256" key="4">
    <source>
        <dbReference type="ARBA" id="ARBA00022989"/>
    </source>
</evidence>
<keyword evidence="3 6" id="KW-0812">Transmembrane</keyword>
<protein>
    <submittedName>
        <fullName evidence="9">Carotenoid synthesis regulator CarF</fullName>
    </submittedName>
</protein>
<name>A0A418WEQ1_9PROT</name>
<dbReference type="Proteomes" id="UP000284605">
    <property type="component" value="Unassembled WGS sequence"/>
</dbReference>
<evidence type="ECO:0000256" key="7">
    <source>
        <dbReference type="SAM" id="SignalP"/>
    </source>
</evidence>
<keyword evidence="10" id="KW-1185">Reference proteome</keyword>
<organism evidence="9 10">
    <name type="scientific">Oleomonas cavernae</name>
    <dbReference type="NCBI Taxonomy" id="2320859"/>
    <lineage>
        <taxon>Bacteria</taxon>
        <taxon>Pseudomonadati</taxon>
        <taxon>Pseudomonadota</taxon>
        <taxon>Alphaproteobacteria</taxon>
        <taxon>Acetobacterales</taxon>
        <taxon>Acetobacteraceae</taxon>
        <taxon>Oleomonas</taxon>
    </lineage>
</organism>
<dbReference type="Pfam" id="PF10520">
    <property type="entry name" value="Lipid_desat"/>
    <property type="match status" value="1"/>
</dbReference>
<evidence type="ECO:0000256" key="6">
    <source>
        <dbReference type="SAM" id="Phobius"/>
    </source>
</evidence>
<sequence length="242" mass="27200">MWKRAAALGFCASIALNTVPVLAQPDWRIVPAMLAAWYIADFASGLIHMYMDYRPCAEGSRLDELFFYEGHRGSPAYKALHREIMSKLNLFEQLVFDFKAHHPRPLTLGRRDLLAQVWATVAVLTLPVSLLLNLAWLTLPVPPWFMAGAVTALIAGTLSQYFHGTLHRRANPWIIPVMRRLHLLITVEAHDLHHATLDRDFATISGWSNPVLNRVFNWLKARGSFNPAGLEPARDKTATTAG</sequence>
<evidence type="ECO:0000256" key="5">
    <source>
        <dbReference type="ARBA" id="ARBA00023136"/>
    </source>
</evidence>
<feature type="transmembrane region" description="Helical" evidence="6">
    <location>
        <begin position="113"/>
        <end position="137"/>
    </location>
</feature>
<dbReference type="AlphaFoldDB" id="A0A418WEQ1"/>
<keyword evidence="4 6" id="KW-1133">Transmembrane helix</keyword>
<gene>
    <name evidence="9" type="ORF">D3874_17020</name>
</gene>
<accession>A0A418WEQ1</accession>
<dbReference type="GO" id="GO:0016020">
    <property type="term" value="C:membrane"/>
    <property type="evidence" value="ECO:0007669"/>
    <property type="project" value="UniProtKB-SubCell"/>
</dbReference>
<reference evidence="9 10" key="1">
    <citation type="submission" date="2018-09" db="EMBL/GenBank/DDBJ databases">
        <authorList>
            <person name="Zhu H."/>
        </authorList>
    </citation>
    <scope>NUCLEOTIDE SEQUENCE [LARGE SCALE GENOMIC DNA]</scope>
    <source>
        <strain evidence="9 10">K1W22B-8</strain>
    </source>
</reference>
<feature type="transmembrane region" description="Helical" evidence="6">
    <location>
        <begin position="143"/>
        <end position="162"/>
    </location>
</feature>
<proteinExistence type="inferred from homology"/>
<evidence type="ECO:0000313" key="9">
    <source>
        <dbReference type="EMBL" id="RJF88501.1"/>
    </source>
</evidence>
<dbReference type="EMBL" id="QYUK01000011">
    <property type="protein sequence ID" value="RJF88501.1"/>
    <property type="molecule type" value="Genomic_DNA"/>
</dbReference>
<comment type="caution">
    <text evidence="9">The sequence shown here is derived from an EMBL/GenBank/DDBJ whole genome shotgun (WGS) entry which is preliminary data.</text>
</comment>
<dbReference type="OrthoDB" id="7553853at2"/>